<evidence type="ECO:0000256" key="7">
    <source>
        <dbReference type="ARBA" id="ARBA00007952"/>
    </source>
</evidence>
<dbReference type="GO" id="GO:0004412">
    <property type="term" value="F:homoserine dehydrogenase activity"/>
    <property type="evidence" value="ECO:0007669"/>
    <property type="project" value="UniProtKB-EC"/>
</dbReference>
<dbReference type="CDD" id="cd04243">
    <property type="entry name" value="AAK_AK-HSDH-like"/>
    <property type="match status" value="1"/>
</dbReference>
<evidence type="ECO:0000256" key="1">
    <source>
        <dbReference type="ARBA" id="ARBA00001920"/>
    </source>
</evidence>
<dbReference type="InterPro" id="IPR049638">
    <property type="entry name" value="AK-HD"/>
</dbReference>
<comment type="pathway">
    <text evidence="5">Amino-acid biosynthesis; L-methionine biosynthesis via de novo pathway; L-homoserine from L-aspartate: step 3/3.</text>
</comment>
<dbReference type="PANTHER" id="PTHR43070:SF5">
    <property type="entry name" value="HOMOSERINE DEHYDROGENASE"/>
    <property type="match status" value="1"/>
</dbReference>
<evidence type="ECO:0000259" key="27">
    <source>
        <dbReference type="PROSITE" id="PS51671"/>
    </source>
</evidence>
<dbReference type="InterPro" id="IPR018042">
    <property type="entry name" value="Aspartate_kinase_CS"/>
</dbReference>
<keyword evidence="12" id="KW-0791">Threonine biosynthesis</keyword>
<dbReference type="PIRSF" id="PIRSF000727">
    <property type="entry name" value="ThrA"/>
    <property type="match status" value="1"/>
</dbReference>
<dbReference type="InterPro" id="IPR001048">
    <property type="entry name" value="Asp/Glu/Uridylate_kinase"/>
</dbReference>
<dbReference type="RefSeq" id="WP_208154868.1">
    <property type="nucleotide sequence ID" value="NZ_JAGEVF010000010.1"/>
</dbReference>
<evidence type="ECO:0000256" key="15">
    <source>
        <dbReference type="ARBA" id="ARBA00022777"/>
    </source>
</evidence>
<dbReference type="PROSITE" id="PS01042">
    <property type="entry name" value="HOMOSER_DHGENASE"/>
    <property type="match status" value="1"/>
</dbReference>
<dbReference type="Pfam" id="PF00742">
    <property type="entry name" value="Homoserine_dh"/>
    <property type="match status" value="1"/>
</dbReference>
<evidence type="ECO:0000313" key="28">
    <source>
        <dbReference type="EMBL" id="MBO3117512.1"/>
    </source>
</evidence>
<comment type="function">
    <text evidence="24">Bifunctional aspartate kinase and homoserine dehydrogenase that catalyzes the first and the third steps toward the synthesis of lysine, methionine and threonine from aspartate.</text>
</comment>
<keyword evidence="19" id="KW-0520">NAD</keyword>
<keyword evidence="14" id="KW-0547">Nucleotide-binding</keyword>
<dbReference type="InterPro" id="IPR042199">
    <property type="entry name" value="AsparK_Bifunc_asparK/hSer_DH"/>
</dbReference>
<keyword evidence="15 28" id="KW-0418">Kinase</keyword>
<keyword evidence="18 28" id="KW-0560">Oxidoreductase</keyword>
<keyword evidence="22" id="KW-0486">Methionine biosynthesis</keyword>
<evidence type="ECO:0000256" key="19">
    <source>
        <dbReference type="ARBA" id="ARBA00023027"/>
    </source>
</evidence>
<feature type="domain" description="ACT" evidence="27">
    <location>
        <begin position="401"/>
        <end position="474"/>
    </location>
</feature>
<evidence type="ECO:0000256" key="11">
    <source>
        <dbReference type="ARBA" id="ARBA00022679"/>
    </source>
</evidence>
<keyword evidence="16" id="KW-0067">ATP-binding</keyword>
<evidence type="ECO:0000256" key="17">
    <source>
        <dbReference type="ARBA" id="ARBA00022857"/>
    </source>
</evidence>
<dbReference type="InterPro" id="IPR036393">
    <property type="entry name" value="AceGlu_kinase-like_sf"/>
</dbReference>
<dbReference type="Gene3D" id="3.40.1160.10">
    <property type="entry name" value="Acetylglutamate kinase-like"/>
    <property type="match status" value="1"/>
</dbReference>
<dbReference type="NCBIfam" id="TIGR00657">
    <property type="entry name" value="asp_kinases"/>
    <property type="match status" value="1"/>
</dbReference>
<dbReference type="NCBIfam" id="NF006959">
    <property type="entry name" value="PRK09436.1"/>
    <property type="match status" value="1"/>
</dbReference>
<dbReference type="SUPFAM" id="SSF55347">
    <property type="entry name" value="Glyceraldehyde-3-phosphate dehydrogenase-like, C-terminal domain"/>
    <property type="match status" value="1"/>
</dbReference>
<comment type="pathway">
    <text evidence="4">Amino-acid biosynthesis; L-threonine biosynthesis; L-threonine from L-aspartate: step 3/5.</text>
</comment>
<comment type="catalytic activity">
    <reaction evidence="25">
        <text>L-aspartate + ATP = 4-phospho-L-aspartate + ADP</text>
        <dbReference type="Rhea" id="RHEA:23776"/>
        <dbReference type="ChEBI" id="CHEBI:29991"/>
        <dbReference type="ChEBI" id="CHEBI:30616"/>
        <dbReference type="ChEBI" id="CHEBI:57535"/>
        <dbReference type="ChEBI" id="CHEBI:456216"/>
        <dbReference type="EC" id="2.7.2.4"/>
    </reaction>
    <physiologicalReaction direction="left-to-right" evidence="25">
        <dbReference type="Rhea" id="RHEA:23777"/>
    </physiologicalReaction>
</comment>
<dbReference type="Pfam" id="PF00696">
    <property type="entry name" value="AA_kinase"/>
    <property type="match status" value="1"/>
</dbReference>
<comment type="pathway">
    <text evidence="6">Amino-acid biosynthesis; L-threonine biosynthesis; L-threonine from L-aspartate: step 1/5.</text>
</comment>
<keyword evidence="11 28" id="KW-0808">Transferase</keyword>
<dbReference type="Gene3D" id="3.30.2130.10">
    <property type="entry name" value="VC0802-like"/>
    <property type="match status" value="1"/>
</dbReference>
<dbReference type="EC" id="1.1.1.3" evidence="28"/>
<comment type="cofactor">
    <cofactor evidence="1">
        <name>a metal cation</name>
        <dbReference type="ChEBI" id="CHEBI:25213"/>
    </cofactor>
</comment>
<comment type="catalytic activity">
    <reaction evidence="26">
        <text>L-homoserine + NADP(+) = L-aspartate 4-semialdehyde + NADPH + H(+)</text>
        <dbReference type="Rhea" id="RHEA:15761"/>
        <dbReference type="ChEBI" id="CHEBI:15378"/>
        <dbReference type="ChEBI" id="CHEBI:57476"/>
        <dbReference type="ChEBI" id="CHEBI:57783"/>
        <dbReference type="ChEBI" id="CHEBI:58349"/>
        <dbReference type="ChEBI" id="CHEBI:537519"/>
        <dbReference type="EC" id="1.1.1.3"/>
    </reaction>
    <physiologicalReaction direction="right-to-left" evidence="26">
        <dbReference type="Rhea" id="RHEA:15763"/>
    </physiologicalReaction>
</comment>
<comment type="similarity">
    <text evidence="7">In the C-terminal section; belongs to the homoserine dehydrogenase family.</text>
</comment>
<keyword evidence="23" id="KW-0511">Multifunctional enzyme</keyword>
<keyword evidence="13" id="KW-0479">Metal-binding</keyword>
<evidence type="ECO:0000256" key="3">
    <source>
        <dbReference type="ARBA" id="ARBA00004986"/>
    </source>
</evidence>
<dbReference type="InterPro" id="IPR054352">
    <property type="entry name" value="ACT_Aspartokinase"/>
</dbReference>
<dbReference type="CDD" id="cd04921">
    <property type="entry name" value="ACT_AKi-HSDH-ThrA-like_1"/>
    <property type="match status" value="1"/>
</dbReference>
<dbReference type="InterPro" id="IPR001342">
    <property type="entry name" value="HDH_cat"/>
</dbReference>
<comment type="pathway">
    <text evidence="2">Amino-acid biosynthesis; L-lysine biosynthesis via DAP pathway; (S)-tetrahydrodipicolinate from L-aspartate: step 1/4.</text>
</comment>
<dbReference type="InterPro" id="IPR005106">
    <property type="entry name" value="Asp/hSer_DH_NAD-bd"/>
</dbReference>
<comment type="subunit">
    <text evidence="9">Homotetramer.</text>
</comment>
<evidence type="ECO:0000256" key="14">
    <source>
        <dbReference type="ARBA" id="ARBA00022741"/>
    </source>
</evidence>
<evidence type="ECO:0000256" key="5">
    <source>
        <dbReference type="ARBA" id="ARBA00005062"/>
    </source>
</evidence>
<evidence type="ECO:0000256" key="20">
    <source>
        <dbReference type="ARBA" id="ARBA00023053"/>
    </source>
</evidence>
<evidence type="ECO:0000256" key="10">
    <source>
        <dbReference type="ARBA" id="ARBA00022605"/>
    </source>
</evidence>
<keyword evidence="21" id="KW-0457">Lysine biosynthesis</keyword>
<evidence type="ECO:0000256" key="21">
    <source>
        <dbReference type="ARBA" id="ARBA00023154"/>
    </source>
</evidence>
<evidence type="ECO:0000256" key="12">
    <source>
        <dbReference type="ARBA" id="ARBA00022697"/>
    </source>
</evidence>
<dbReference type="CDD" id="cd04922">
    <property type="entry name" value="ACT_AKi-HSDH-ThrA_2"/>
    <property type="match status" value="1"/>
</dbReference>
<dbReference type="Gene3D" id="3.30.360.10">
    <property type="entry name" value="Dihydrodipicolinate Reductase, domain 2"/>
    <property type="match status" value="1"/>
</dbReference>
<dbReference type="InterPro" id="IPR045865">
    <property type="entry name" value="ACT-like_dom_sf"/>
</dbReference>
<dbReference type="Gene3D" id="3.40.50.720">
    <property type="entry name" value="NAD(P)-binding Rossmann-like Domain"/>
    <property type="match status" value="1"/>
</dbReference>
<keyword evidence="10" id="KW-0028">Amino-acid biosynthesis</keyword>
<dbReference type="EMBL" id="JAGEVF010000010">
    <property type="protein sequence ID" value="MBO3117512.1"/>
    <property type="molecule type" value="Genomic_DNA"/>
</dbReference>
<comment type="caution">
    <text evidence="28">The sequence shown here is derived from an EMBL/GenBank/DDBJ whole genome shotgun (WGS) entry which is preliminary data.</text>
</comment>
<keyword evidence="20" id="KW-0915">Sodium</keyword>
<evidence type="ECO:0000256" key="24">
    <source>
        <dbReference type="ARBA" id="ARBA00044938"/>
    </source>
</evidence>
<reference evidence="28 29" key="1">
    <citation type="submission" date="2021-03" db="EMBL/GenBank/DDBJ databases">
        <title>Winogradskyella sp. nov., isolated from costal sediment.</title>
        <authorList>
            <person name="Gao C."/>
        </authorList>
    </citation>
    <scope>NUCLEOTIDE SEQUENCE [LARGE SCALE GENOMIC DNA]</scope>
    <source>
        <strain evidence="28 29">DF17</strain>
    </source>
</reference>
<evidence type="ECO:0000256" key="23">
    <source>
        <dbReference type="ARBA" id="ARBA00023268"/>
    </source>
</evidence>
<dbReference type="InterPro" id="IPR011147">
    <property type="entry name" value="Bifunc_Aspkin/hSer_DH"/>
</dbReference>
<dbReference type="GO" id="GO:0004072">
    <property type="term" value="F:aspartate kinase activity"/>
    <property type="evidence" value="ECO:0007669"/>
    <property type="project" value="UniProtKB-EC"/>
</dbReference>
<keyword evidence="29" id="KW-1185">Reference proteome</keyword>
<dbReference type="PROSITE" id="PS00324">
    <property type="entry name" value="ASPARTOKINASE"/>
    <property type="match status" value="1"/>
</dbReference>
<dbReference type="PROSITE" id="PS51671">
    <property type="entry name" value="ACT"/>
    <property type="match status" value="1"/>
</dbReference>
<dbReference type="Pfam" id="PF22468">
    <property type="entry name" value="ACT_9"/>
    <property type="match status" value="2"/>
</dbReference>
<evidence type="ECO:0000256" key="22">
    <source>
        <dbReference type="ARBA" id="ARBA00023167"/>
    </source>
</evidence>
<dbReference type="PANTHER" id="PTHR43070">
    <property type="match status" value="1"/>
</dbReference>
<evidence type="ECO:0000256" key="9">
    <source>
        <dbReference type="ARBA" id="ARBA00011881"/>
    </source>
</evidence>
<evidence type="ECO:0000256" key="6">
    <source>
        <dbReference type="ARBA" id="ARBA00005139"/>
    </source>
</evidence>
<comment type="similarity">
    <text evidence="8">In the N-terminal section; belongs to the aspartokinase family.</text>
</comment>
<keyword evidence="17" id="KW-0521">NADP</keyword>
<evidence type="ECO:0000256" key="13">
    <source>
        <dbReference type="ARBA" id="ARBA00022723"/>
    </source>
</evidence>
<evidence type="ECO:0000256" key="18">
    <source>
        <dbReference type="ARBA" id="ARBA00023002"/>
    </source>
</evidence>
<sequence length="816" mass="89811">MKVLKFGGTSVGSAENINKVLDILKLESPSTQTVVVVSAIGGITNKLIRASQKACDGKASYEDDFIEISSIHHKVVEELFLKEKDSDTIKKLVNAKLNELKQLLDGIFLINEISPKTSDKLLSFGELLSSTIIYHTLLSRSFNAEFKNAQELIITDDNFTNANVDFELTNLNIDLCFKRNKADITVLPGFIAKSVHKESTTLGRGGSDYSAAILAAALNATQLQIWTDVSGMYTTNPKLVKQAKPIKELSYQEAIELSHFGAKVLYPPTVLPVLQKEISLAIKNTFEPKALGTTITHNSANDGLPVKGISNIDRIALMTLQGNGMVGVPGFSKRLFETLAQEKINIILITQSSSEHSICFGIKDEDADQAQTAIDGAFEYEIALNKLEPIIVETDLSIIALIGDKMKNHQGISGRMFSTLGKNNVNIRAIAQGASERNISAVIAKADVKKALNSLHETFFEVKTKQINLFITGVGNVGERLLNQIKQQHSYVKKHLKLNLRVVGLSNSRTMLIDDDGIKLEDWKTQLDQGQRASLQGFLDYATQLNLRNSVFIDITANSEVAQIYPDYLRQSISVIACNKIACSGKLQYYKSLKALSLKYNAAFLFETNVGAGLPVIDTLNHLITSGDRINEIQAVLSGSLNFVFNNFNATTAFHDVVKQAKEEGYTEPDPRIDLSGVDVARKILILARESGYELELEDVSLENFLTKNAMDASSVEDFFKTLIEDEGHYQALYHSAVNHNAQLKFVAEFKNGKAKVGLREIAKGHPFYNLEGKDNIVMFYTELYPEQPMIIKGAGAGADVTASGLFADIIRIANN</sequence>
<dbReference type="Pfam" id="PF03447">
    <property type="entry name" value="NAD_binding_3"/>
    <property type="match status" value="1"/>
</dbReference>
<evidence type="ECO:0000256" key="25">
    <source>
        <dbReference type="ARBA" id="ARBA00048561"/>
    </source>
</evidence>
<dbReference type="InterPro" id="IPR002912">
    <property type="entry name" value="ACT_dom"/>
</dbReference>
<accession>A0ABS3T440</accession>
<evidence type="ECO:0000256" key="8">
    <source>
        <dbReference type="ARBA" id="ARBA00010046"/>
    </source>
</evidence>
<dbReference type="InterPro" id="IPR019811">
    <property type="entry name" value="HDH_CS"/>
</dbReference>
<gene>
    <name evidence="28" type="primary">thrA</name>
    <name evidence="28" type="ORF">J4050_12195</name>
</gene>
<dbReference type="SUPFAM" id="SSF51735">
    <property type="entry name" value="NAD(P)-binding Rossmann-fold domains"/>
    <property type="match status" value="1"/>
</dbReference>
<dbReference type="Proteomes" id="UP000676776">
    <property type="component" value="Unassembled WGS sequence"/>
</dbReference>
<evidence type="ECO:0000256" key="2">
    <source>
        <dbReference type="ARBA" id="ARBA00004766"/>
    </source>
</evidence>
<dbReference type="InterPro" id="IPR001341">
    <property type="entry name" value="Asp_kinase"/>
</dbReference>
<proteinExistence type="inferred from homology"/>
<evidence type="ECO:0000313" key="29">
    <source>
        <dbReference type="Proteomes" id="UP000676776"/>
    </source>
</evidence>
<evidence type="ECO:0000256" key="4">
    <source>
        <dbReference type="ARBA" id="ARBA00005056"/>
    </source>
</evidence>
<evidence type="ECO:0000256" key="26">
    <source>
        <dbReference type="ARBA" id="ARBA00048841"/>
    </source>
</evidence>
<dbReference type="Gene3D" id="1.20.120.1320">
    <property type="entry name" value="Aspartokinase, catalytic domain"/>
    <property type="match status" value="1"/>
</dbReference>
<evidence type="ECO:0000256" key="16">
    <source>
        <dbReference type="ARBA" id="ARBA00022840"/>
    </source>
</evidence>
<protein>
    <submittedName>
        <fullName evidence="28">Bifunctional aspartate kinase/homoserine dehydrogenase I</fullName>
        <ecNumber evidence="28">1.1.1.3</ecNumber>
        <ecNumber evidence="28">2.7.2.4</ecNumber>
    </submittedName>
</protein>
<organism evidence="28 29">
    <name type="scientific">Winogradskyella pelagia</name>
    <dbReference type="NCBI Taxonomy" id="2819984"/>
    <lineage>
        <taxon>Bacteria</taxon>
        <taxon>Pseudomonadati</taxon>
        <taxon>Bacteroidota</taxon>
        <taxon>Flavobacteriia</taxon>
        <taxon>Flavobacteriales</taxon>
        <taxon>Flavobacteriaceae</taxon>
        <taxon>Winogradskyella</taxon>
    </lineage>
</organism>
<comment type="pathway">
    <text evidence="3">Amino-acid biosynthesis; L-methionine biosynthesis via de novo pathway; L-homoserine from L-aspartate: step 1/3.</text>
</comment>
<dbReference type="SUPFAM" id="SSF55021">
    <property type="entry name" value="ACT-like"/>
    <property type="match status" value="2"/>
</dbReference>
<dbReference type="EC" id="2.7.2.4" evidence="28"/>
<dbReference type="InterPro" id="IPR036291">
    <property type="entry name" value="NAD(P)-bd_dom_sf"/>
</dbReference>
<name>A0ABS3T440_9FLAO</name>
<dbReference type="SUPFAM" id="SSF53633">
    <property type="entry name" value="Carbamate kinase-like"/>
    <property type="match status" value="1"/>
</dbReference>